<dbReference type="EMBL" id="CP088156">
    <property type="protein sequence ID" value="UFZ04090.1"/>
    <property type="molecule type" value="Genomic_DNA"/>
</dbReference>
<dbReference type="InterPro" id="IPR013968">
    <property type="entry name" value="PKS_KR"/>
</dbReference>
<dbReference type="Gene3D" id="3.30.300.30">
    <property type="match status" value="1"/>
</dbReference>
<dbReference type="Gene3D" id="3.40.47.10">
    <property type="match status" value="1"/>
</dbReference>
<dbReference type="Pfam" id="PF00698">
    <property type="entry name" value="Acyl_transf_1"/>
    <property type="match status" value="1"/>
</dbReference>
<keyword evidence="8" id="KW-1185">Reference proteome</keyword>
<dbReference type="InterPro" id="IPR020841">
    <property type="entry name" value="PKS_Beta-ketoAc_synthase_dom"/>
</dbReference>
<dbReference type="Gene3D" id="3.40.366.10">
    <property type="entry name" value="Malonyl-Coenzyme A Acyl Carrier Protein, domain 2"/>
    <property type="match status" value="1"/>
</dbReference>
<dbReference type="Pfam" id="PF00668">
    <property type="entry name" value="Condensation"/>
    <property type="match status" value="1"/>
</dbReference>
<dbReference type="CDD" id="cd00833">
    <property type="entry name" value="PKS"/>
    <property type="match status" value="1"/>
</dbReference>
<dbReference type="SUPFAM" id="SSF56801">
    <property type="entry name" value="Acetyl-CoA synthetase-like"/>
    <property type="match status" value="1"/>
</dbReference>
<dbReference type="Gene3D" id="3.30.70.250">
    <property type="entry name" value="Malonyl-CoA ACP transacylase, ACP-binding"/>
    <property type="match status" value="1"/>
</dbReference>
<dbReference type="InterPro" id="IPR029058">
    <property type="entry name" value="AB_hydrolase_fold"/>
</dbReference>
<dbReference type="PROSITE" id="PS00606">
    <property type="entry name" value="KS3_1"/>
    <property type="match status" value="1"/>
</dbReference>
<dbReference type="CDD" id="cd05930">
    <property type="entry name" value="A_NRPS"/>
    <property type="match status" value="1"/>
</dbReference>
<dbReference type="Gene3D" id="3.40.50.720">
    <property type="entry name" value="NAD(P)-binding Rossmann-like Domain"/>
    <property type="match status" value="1"/>
</dbReference>
<keyword evidence="3" id="KW-0808">Transferase</keyword>
<dbReference type="InterPro" id="IPR014031">
    <property type="entry name" value="Ketoacyl_synth_C"/>
</dbReference>
<dbReference type="SUPFAM" id="SSF53901">
    <property type="entry name" value="Thiolase-like"/>
    <property type="match status" value="1"/>
</dbReference>
<dbReference type="Pfam" id="PF13193">
    <property type="entry name" value="AMP-binding_C"/>
    <property type="match status" value="1"/>
</dbReference>
<evidence type="ECO:0000256" key="2">
    <source>
        <dbReference type="ARBA" id="ARBA00022553"/>
    </source>
</evidence>
<reference evidence="7" key="1">
    <citation type="journal article" date="2024" name="Antonie Van Leeuwenhoek">
        <title>Bradyrhizobium ontarionense sp. nov., a novel bacterial symbiont isolated from Aeschynomene indica (Indian jointvetch), harbours photosynthesis, nitrogen fixation and nitrous oxide (N2O) reductase genes.</title>
        <authorList>
            <person name="Bromfield E.S.P."/>
            <person name="Cloutier S."/>
        </authorList>
    </citation>
    <scope>NUCLEOTIDE SEQUENCE</scope>
    <source>
        <strain evidence="7">A19</strain>
    </source>
</reference>
<dbReference type="PROSITE" id="PS50075">
    <property type="entry name" value="CARRIER"/>
    <property type="match status" value="2"/>
</dbReference>
<dbReference type="InterPro" id="IPR025110">
    <property type="entry name" value="AMP-bd_C"/>
</dbReference>
<evidence type="ECO:0000256" key="3">
    <source>
        <dbReference type="ARBA" id="ARBA00022679"/>
    </source>
</evidence>
<proteinExistence type="inferred from homology"/>
<dbReference type="SMART" id="SM00823">
    <property type="entry name" value="PKS_PP"/>
    <property type="match status" value="2"/>
</dbReference>
<name>A0ABY3R9N0_9BRAD</name>
<dbReference type="InterPro" id="IPR036291">
    <property type="entry name" value="NAD(P)-bd_dom_sf"/>
</dbReference>
<dbReference type="InterPro" id="IPR000873">
    <property type="entry name" value="AMP-dep_synth/lig_dom"/>
</dbReference>
<dbReference type="Pfam" id="PF00501">
    <property type="entry name" value="AMP-binding"/>
    <property type="match status" value="1"/>
</dbReference>
<dbReference type="PROSITE" id="PS00455">
    <property type="entry name" value="AMP_BINDING"/>
    <property type="match status" value="1"/>
</dbReference>
<feature type="domain" description="Carrier" evidence="5">
    <location>
        <begin position="2404"/>
        <end position="2479"/>
    </location>
</feature>
<dbReference type="InterPro" id="IPR036736">
    <property type="entry name" value="ACP-like_sf"/>
</dbReference>
<dbReference type="InterPro" id="IPR014043">
    <property type="entry name" value="Acyl_transferase_dom"/>
</dbReference>
<dbReference type="InterPro" id="IPR020806">
    <property type="entry name" value="PKS_PP-bd"/>
</dbReference>
<dbReference type="InterPro" id="IPR050091">
    <property type="entry name" value="PKS_NRPS_Biosynth_Enz"/>
</dbReference>
<dbReference type="InterPro" id="IPR001227">
    <property type="entry name" value="Ac_transferase_dom_sf"/>
</dbReference>
<dbReference type="PROSITE" id="PS52004">
    <property type="entry name" value="KS3_2"/>
    <property type="match status" value="1"/>
</dbReference>
<dbReference type="InterPro" id="IPR018201">
    <property type="entry name" value="Ketoacyl_synth_AS"/>
</dbReference>
<dbReference type="InterPro" id="IPR023213">
    <property type="entry name" value="CAT-like_dom_sf"/>
</dbReference>
<dbReference type="InterPro" id="IPR001242">
    <property type="entry name" value="Condensation_dom"/>
</dbReference>
<dbReference type="InterPro" id="IPR016035">
    <property type="entry name" value="Acyl_Trfase/lysoPLipase"/>
</dbReference>
<evidence type="ECO:0000259" key="5">
    <source>
        <dbReference type="PROSITE" id="PS50075"/>
    </source>
</evidence>
<sequence length="2516" mass="272517">MKKVDRNNVTDILRLTPMQEGILYHHLRRPGVAYFEQVCLRIEGPLDSNHFREAWRRVTARHEALRTVFRWEGIDHPVQIILRQHEPELSVCEPPNGADAEQFLADLKRRDRERGFDFEQVPFRISLCPLGDQKSAVLLSNHHILLDGWSTGLILQEFLQQYRALTDGEPAEAAPRRCRMKDFVKTRESQNAAGAERFWNDCLRGLERDTSLTSNATFGPTHEPRTDSCGLHLDDDVLADLKDLAASFNVTASAVLHAAWGLLLQRYANNDDVVFGTVVSGREMPLPGIFETAGLFINTLPMRFRAEGRTRLSECLRTVHAQMALRSEWQTSSLAEIGRWAGLPAGEDLFDTLLVIENYPLDSVLRARGPLRITGHEVFERTHYGITLTVEAFDRLHMSLAWREGGLNRESASRLLDHFANILSFLVRFPQQTVAELDIMTSAERERMLGSFNRTALAFRDTASTADLIFEQAARTPDRVGLVCGDDELTYRQLIAQAERIAGNLSRSGLPNGGVVAVNLPPCNGLIVSLLGIMRACGAYLPLDPSFPERRTDFVLQDSNAGFMIDAAPNGVESLRELHPAGPASGCAAAAYLIYTSGSTGAPKGVWVSHSNLVNFLTGMQQALPVGEPDVFLSLTTVSFDIFGLEVWLPLSMGCKVVLGTREQQLDPGAAANGMLRHGVSVYQVTPSRLRLQLENATFRDALRGLRVLLIGGESLPADLLRQVQALTQARIFNLYGPTETTIWSTVSELSRADQPDIGRPIANTSIHILSRTGAVQPPGLAGELCIGGEGVALGYHRREALTEARFREVGSLGRLYCTGDLARWLPDGRLICLGRIDDQLKIRGVRIEPGEIESALARHPAVKEAVVVARDRAGDPTLAAFWVAAPAGSASAESLRMFLAETLPATMIPAAFVVMDAMPLTGNGKIDRKSLPNPFEDIARPDAVAAVISETDRRVADIWCQVLGVASVGSDTRFFDAGGTSFGLIRLHGKLSAAFGKRLSVTDLFQLTTVRQQAAHLAGTDASISKAPPSRSPAGRGEIAVVGMAGRFPGAPDIASFWKLILEGREGLQHFSVSELLAEGIESELIAHPHYVKVKGCLEGADHFDAEFFSVAPKDAETMDPQIRQLAECSWEALEDAGYASGRDAGRFGLFVGSSANYHWLDFVGLPEGTTTRFDTIIRNEKDYLATRVAHMLNLTGPALTVQTACSTSLVAVDLAAQALLSGKADLALAGGIGLTYPLKSGYLHEDGMIFSPDGHCRPFDADAAGTVCGNGVGIVVLKLLEDAIADGDCIRAVLKGIAVNNDGSAKVGFTAPSVEGQSRVIALAHRTANVDPETIGYVETHGSATPLGDPIEVVALTRAFASQRRGFCALGSVKANVGHLDAAAGIAGFTKTVLALQHKTLPPSTNFSAPNSEIDFRATPFFVNTDARAWAGGLRPRRAAVSSFGIGGTNAHAVLEEAPEPPVRTMPTEGPHVLFVSARAPEQLQSLSERLASHFERHPELDPADAAFTLHAGRRQFAYRRVLVCEDLRQAAAGLAKPAAPAKAPGQTPPVVFLFGGLGSQYAGMCRGLYLSEPSFREPMDRCFDLLLPRLDLKLLLFPADQETASELRRFDVAQAAIFACGYALARMLIGWGVQPSAIAGYSFGEYVAACIAGVFTLEDAIEIVLERGRLMRQTEPGAMLSVPLPAAEVVPLLRGSLALAIDNGPSCVVSGLRDDVCAFAMAMKKRRVWALPLDGEHAMHSPVVSIAGQTLETTIARCRRHDPAIPLVSNLTGDYFHPGVAVDAKYWTRHLGETVRFSDTLRTLLKLPNAVFVEIGPGRDLIGLLQHQADPSTAGRSIHLVRHVQDPVDDCTFLLNKIGSLYLLGVEPDAAAFHRARGGRRVPLPTYPFEQRRYWPTRAGHAGPALKRTASATETGTSKAATLLYLPVWKQAPRLNDSAMPKSRWLLFSDGSSFPTALARELARRNHDVCIADPAAPPRIPDGPPPDHILHFRTLANGVAAPEAGLDQVCRDGFHDLLDLARHIGERAPDHRISVHVITEGAAEINGEGGLRPATALLRGPVRVIPFEYPNLACRLIDIRRPAEGTPAERELLQALIAECAQSGGPKEIALRGLLRWETVYEGLTPPRPSDGHVRFREGGVYLITGGFGALALALGRRLAERWHAKLILVGRTPPSPEAYADIEACGGEVVAETADVTDQSALTAVVERCQKRFGAIHGVFHLAGTADGALIQARSREQSDRVLAPKTHGTLALDAALRGISPDFLILYSSINAIIAPYGQVAYTSANAFLDSFALARTRSDPFTVSINWDAWKEAGMAVAARADGVGDLEQGISTAQGLDALEAILRGCEPRVAISTTDLSARLIRHERDGGVPVERLAPVSQVLISLRARPDLIVAYAPADDSIEEDIGGVLRQYLRLETVGIDDNFNDLGATSLDLIQIAQLLKRTLDREVAVLDLYKNPTVRGIARRLGQRAQAAESTELIVSQSAKERSNIGLKMKREMRTAGRASRE</sequence>
<dbReference type="NCBIfam" id="TIGR01733">
    <property type="entry name" value="AA-adenyl-dom"/>
    <property type="match status" value="1"/>
</dbReference>
<evidence type="ECO:0000256" key="4">
    <source>
        <dbReference type="ARBA" id="ARBA00029443"/>
    </source>
</evidence>
<keyword evidence="2" id="KW-0597">Phosphoprotein</keyword>
<dbReference type="SMART" id="SM00822">
    <property type="entry name" value="PKS_KR"/>
    <property type="match status" value="1"/>
</dbReference>
<dbReference type="SMART" id="SM00827">
    <property type="entry name" value="PKS_AT"/>
    <property type="match status" value="1"/>
</dbReference>
<dbReference type="Gene3D" id="3.40.50.12780">
    <property type="entry name" value="N-terminal domain of ligase-like"/>
    <property type="match status" value="1"/>
</dbReference>
<dbReference type="InterPro" id="IPR009081">
    <property type="entry name" value="PP-bd_ACP"/>
</dbReference>
<dbReference type="Gene3D" id="3.30.70.3290">
    <property type="match status" value="1"/>
</dbReference>
<dbReference type="Pfam" id="PF22621">
    <property type="entry name" value="CurL-like_PKS_C"/>
    <property type="match status" value="1"/>
</dbReference>
<evidence type="ECO:0000256" key="1">
    <source>
        <dbReference type="ARBA" id="ARBA00022450"/>
    </source>
</evidence>
<dbReference type="InterPro" id="IPR020845">
    <property type="entry name" value="AMP-binding_CS"/>
</dbReference>
<dbReference type="SMART" id="SM00825">
    <property type="entry name" value="PKS_KS"/>
    <property type="match status" value="1"/>
</dbReference>
<dbReference type="RefSeq" id="WP_231320102.1">
    <property type="nucleotide sequence ID" value="NZ_CP088156.1"/>
</dbReference>
<feature type="domain" description="Carrier" evidence="5">
    <location>
        <begin position="947"/>
        <end position="1022"/>
    </location>
</feature>
<dbReference type="Gene3D" id="1.10.1200.10">
    <property type="entry name" value="ACP-like"/>
    <property type="match status" value="1"/>
</dbReference>
<dbReference type="SUPFAM" id="SSF52151">
    <property type="entry name" value="FabD/lysophospholipase-like"/>
    <property type="match status" value="1"/>
</dbReference>
<evidence type="ECO:0000313" key="8">
    <source>
        <dbReference type="Proteomes" id="UP001431010"/>
    </source>
</evidence>
<dbReference type="InterPro" id="IPR016039">
    <property type="entry name" value="Thiolase-like"/>
</dbReference>
<feature type="domain" description="Ketosynthase family 3 (KS3)" evidence="6">
    <location>
        <begin position="1037"/>
        <end position="1459"/>
    </location>
</feature>
<dbReference type="Pfam" id="PF00550">
    <property type="entry name" value="PP-binding"/>
    <property type="match status" value="2"/>
</dbReference>
<dbReference type="CDD" id="cd08953">
    <property type="entry name" value="KR_2_SDR_x"/>
    <property type="match status" value="1"/>
</dbReference>
<evidence type="ECO:0000259" key="6">
    <source>
        <dbReference type="PROSITE" id="PS52004"/>
    </source>
</evidence>
<organism evidence="7 8">
    <name type="scientific">Bradyrhizobium ontarionense</name>
    <dbReference type="NCBI Taxonomy" id="2898149"/>
    <lineage>
        <taxon>Bacteria</taxon>
        <taxon>Pseudomonadati</taxon>
        <taxon>Pseudomonadota</taxon>
        <taxon>Alphaproteobacteria</taxon>
        <taxon>Hyphomicrobiales</taxon>
        <taxon>Nitrobacteraceae</taxon>
        <taxon>Bradyrhizobium</taxon>
    </lineage>
</organism>
<dbReference type="Pfam" id="PF00109">
    <property type="entry name" value="ketoacyl-synt"/>
    <property type="match status" value="1"/>
</dbReference>
<gene>
    <name evidence="7" type="ORF">LQG66_33685</name>
</gene>
<accession>A0ABY3R9N0</accession>
<dbReference type="Proteomes" id="UP001431010">
    <property type="component" value="Chromosome"/>
</dbReference>
<dbReference type="Pfam" id="PF02801">
    <property type="entry name" value="Ketoacyl-synt_C"/>
    <property type="match status" value="1"/>
</dbReference>
<dbReference type="Gene3D" id="3.40.50.1820">
    <property type="entry name" value="alpha/beta hydrolase"/>
    <property type="match status" value="1"/>
</dbReference>
<dbReference type="SUPFAM" id="SSF51735">
    <property type="entry name" value="NAD(P)-binding Rossmann-fold domains"/>
    <property type="match status" value="2"/>
</dbReference>
<dbReference type="InterPro" id="IPR045851">
    <property type="entry name" value="AMP-bd_C_sf"/>
</dbReference>
<dbReference type="InterPro" id="IPR042099">
    <property type="entry name" value="ANL_N_sf"/>
</dbReference>
<keyword evidence="1" id="KW-0596">Phosphopantetheine</keyword>
<dbReference type="InterPro" id="IPR014030">
    <property type="entry name" value="Ketoacyl_synth_N"/>
</dbReference>
<dbReference type="InterPro" id="IPR010071">
    <property type="entry name" value="AA_adenyl_dom"/>
</dbReference>
<dbReference type="Gene3D" id="3.30.559.10">
    <property type="entry name" value="Chloramphenicol acetyltransferase-like domain"/>
    <property type="match status" value="1"/>
</dbReference>
<evidence type="ECO:0000313" key="7">
    <source>
        <dbReference type="EMBL" id="UFZ04090.1"/>
    </source>
</evidence>
<protein>
    <submittedName>
        <fullName evidence="7">Amino acid adenylation domain-containing protein</fullName>
    </submittedName>
</protein>
<comment type="similarity">
    <text evidence="4">In the C-terminal section; belongs to the NRP synthetase family.</text>
</comment>
<dbReference type="Gene3D" id="3.30.559.30">
    <property type="entry name" value="Nonribosomal peptide synthetase, condensation domain"/>
    <property type="match status" value="1"/>
</dbReference>
<dbReference type="Pfam" id="PF08659">
    <property type="entry name" value="KR"/>
    <property type="match status" value="1"/>
</dbReference>
<dbReference type="SUPFAM" id="SSF52777">
    <property type="entry name" value="CoA-dependent acyltransferases"/>
    <property type="match status" value="2"/>
</dbReference>
<dbReference type="PANTHER" id="PTHR43775:SF51">
    <property type="entry name" value="INACTIVE PHENOLPHTHIOCEROL SYNTHESIS POLYKETIDE SYNTHASE TYPE I PKS1-RELATED"/>
    <property type="match status" value="1"/>
</dbReference>
<dbReference type="PANTHER" id="PTHR43775">
    <property type="entry name" value="FATTY ACID SYNTHASE"/>
    <property type="match status" value="1"/>
</dbReference>
<dbReference type="SUPFAM" id="SSF47336">
    <property type="entry name" value="ACP-like"/>
    <property type="match status" value="2"/>
</dbReference>
<dbReference type="InterPro" id="IPR057326">
    <property type="entry name" value="KR_dom"/>
</dbReference>